<protein>
    <recommendedName>
        <fullName evidence="4">Transmembrane protein</fullName>
    </recommendedName>
</protein>
<reference evidence="2 3" key="1">
    <citation type="submission" date="2016-10" db="EMBL/GenBank/DDBJ databases">
        <authorList>
            <person name="de Groot N.N."/>
        </authorList>
    </citation>
    <scope>NUCLEOTIDE SEQUENCE [LARGE SCALE GENOMIC DNA]</scope>
    <source>
        <strain evidence="2 3">DSM 15283</strain>
    </source>
</reference>
<evidence type="ECO:0008006" key="4">
    <source>
        <dbReference type="Google" id="ProtNLM"/>
    </source>
</evidence>
<dbReference type="Proteomes" id="UP000199144">
    <property type="component" value="Unassembled WGS sequence"/>
</dbReference>
<evidence type="ECO:0000313" key="3">
    <source>
        <dbReference type="Proteomes" id="UP000199144"/>
    </source>
</evidence>
<keyword evidence="3" id="KW-1185">Reference proteome</keyword>
<keyword evidence="1" id="KW-0812">Transmembrane</keyword>
<dbReference type="AlphaFoldDB" id="A0A1I4LU03"/>
<proteinExistence type="predicted"/>
<accession>A0A1I4LU03</accession>
<evidence type="ECO:0000313" key="2">
    <source>
        <dbReference type="EMBL" id="SFL94480.1"/>
    </source>
</evidence>
<feature type="transmembrane region" description="Helical" evidence="1">
    <location>
        <begin position="6"/>
        <end position="23"/>
    </location>
</feature>
<sequence>MMLDVALGLNAVIWFAALLFPAFGFAKGYYDQRPVLLRAQLILLCLLALLIAVSEGLQFTALPEEAAEVAEVRSYRPWVIGCLAISSALGWGLFLVGRRLAARKG</sequence>
<feature type="transmembrane region" description="Helical" evidence="1">
    <location>
        <begin position="35"/>
        <end position="57"/>
    </location>
</feature>
<organism evidence="2 3">
    <name type="scientific">Shimia aestuarii</name>
    <dbReference type="NCBI Taxonomy" id="254406"/>
    <lineage>
        <taxon>Bacteria</taxon>
        <taxon>Pseudomonadati</taxon>
        <taxon>Pseudomonadota</taxon>
        <taxon>Alphaproteobacteria</taxon>
        <taxon>Rhodobacterales</taxon>
        <taxon>Roseobacteraceae</taxon>
    </lineage>
</organism>
<keyword evidence="1" id="KW-1133">Transmembrane helix</keyword>
<gene>
    <name evidence="2" type="ORF">SAMN04488042_102234</name>
</gene>
<dbReference type="OrthoDB" id="7865158at2"/>
<dbReference type="RefSeq" id="WP_093093098.1">
    <property type="nucleotide sequence ID" value="NZ_FOTQ01000002.1"/>
</dbReference>
<evidence type="ECO:0000256" key="1">
    <source>
        <dbReference type="SAM" id="Phobius"/>
    </source>
</evidence>
<dbReference type="EMBL" id="FOTQ01000002">
    <property type="protein sequence ID" value="SFL94480.1"/>
    <property type="molecule type" value="Genomic_DNA"/>
</dbReference>
<name>A0A1I4LU03_9RHOB</name>
<keyword evidence="1" id="KW-0472">Membrane</keyword>
<feature type="transmembrane region" description="Helical" evidence="1">
    <location>
        <begin position="77"/>
        <end position="96"/>
    </location>
</feature>
<dbReference type="STRING" id="254406.SAMN04488042_102234"/>